<organism evidence="1 2">
    <name type="scientific">Neolentinus lepideus HHB14362 ss-1</name>
    <dbReference type="NCBI Taxonomy" id="1314782"/>
    <lineage>
        <taxon>Eukaryota</taxon>
        <taxon>Fungi</taxon>
        <taxon>Dikarya</taxon>
        <taxon>Basidiomycota</taxon>
        <taxon>Agaricomycotina</taxon>
        <taxon>Agaricomycetes</taxon>
        <taxon>Gloeophyllales</taxon>
        <taxon>Gloeophyllaceae</taxon>
        <taxon>Neolentinus</taxon>
    </lineage>
</organism>
<dbReference type="STRING" id="1314782.A0A165QK62"/>
<proteinExistence type="predicted"/>
<evidence type="ECO:0000313" key="2">
    <source>
        <dbReference type="Proteomes" id="UP000076761"/>
    </source>
</evidence>
<gene>
    <name evidence="1" type="ORF">NEOLEDRAFT_1022781</name>
</gene>
<accession>A0A165QK62</accession>
<dbReference type="Proteomes" id="UP000076761">
    <property type="component" value="Unassembled WGS sequence"/>
</dbReference>
<sequence length="115" mass="13231">VSSILQPEIPQYTIPYIDDVPVHGPATRYELPDGTHEKIPENPGIRRFIWEHFQNLNRIIQRMRYCGGDTPYVGTFSGLKLILCGPEVTVIGHKCTYEGRVPDEKRIEVIWNWGP</sequence>
<protein>
    <submittedName>
        <fullName evidence="1">Uncharacterized protein</fullName>
    </submittedName>
</protein>
<dbReference type="OrthoDB" id="3186349at2759"/>
<name>A0A165QK62_9AGAM</name>
<feature type="non-terminal residue" evidence="1">
    <location>
        <position position="1"/>
    </location>
</feature>
<evidence type="ECO:0000313" key="1">
    <source>
        <dbReference type="EMBL" id="KZT22533.1"/>
    </source>
</evidence>
<feature type="non-terminal residue" evidence="1">
    <location>
        <position position="115"/>
    </location>
</feature>
<keyword evidence="2" id="KW-1185">Reference proteome</keyword>
<dbReference type="AlphaFoldDB" id="A0A165QK62"/>
<reference evidence="1 2" key="1">
    <citation type="journal article" date="2016" name="Mol. Biol. Evol.">
        <title>Comparative Genomics of Early-Diverging Mushroom-Forming Fungi Provides Insights into the Origins of Lignocellulose Decay Capabilities.</title>
        <authorList>
            <person name="Nagy L.G."/>
            <person name="Riley R."/>
            <person name="Tritt A."/>
            <person name="Adam C."/>
            <person name="Daum C."/>
            <person name="Floudas D."/>
            <person name="Sun H."/>
            <person name="Yadav J.S."/>
            <person name="Pangilinan J."/>
            <person name="Larsson K.H."/>
            <person name="Matsuura K."/>
            <person name="Barry K."/>
            <person name="Labutti K."/>
            <person name="Kuo R."/>
            <person name="Ohm R.A."/>
            <person name="Bhattacharya S.S."/>
            <person name="Shirouzu T."/>
            <person name="Yoshinaga Y."/>
            <person name="Martin F.M."/>
            <person name="Grigoriev I.V."/>
            <person name="Hibbett D.S."/>
        </authorList>
    </citation>
    <scope>NUCLEOTIDE SEQUENCE [LARGE SCALE GENOMIC DNA]</scope>
    <source>
        <strain evidence="1 2">HHB14362 ss-1</strain>
    </source>
</reference>
<dbReference type="EMBL" id="KV425594">
    <property type="protein sequence ID" value="KZT22533.1"/>
    <property type="molecule type" value="Genomic_DNA"/>
</dbReference>
<dbReference type="InParanoid" id="A0A165QK62"/>